<dbReference type="SUPFAM" id="SSF53706">
    <property type="entry name" value="Formate dehydrogenase/DMSO reductase, domains 1-3"/>
    <property type="match status" value="1"/>
</dbReference>
<dbReference type="InterPro" id="IPR006657">
    <property type="entry name" value="MoPterin_dinucl-bd_dom"/>
</dbReference>
<dbReference type="KEGG" id="nar:Saro_2776"/>
<keyword evidence="3" id="KW-0500">Molybdenum</keyword>
<organism evidence="9 10">
    <name type="scientific">Novosphingobium aromaticivorans (strain ATCC 700278 / DSM 12444 / CCUG 56034 / CIP 105152 / NBRC 16084 / F199)</name>
    <dbReference type="NCBI Taxonomy" id="279238"/>
    <lineage>
        <taxon>Bacteria</taxon>
        <taxon>Pseudomonadati</taxon>
        <taxon>Pseudomonadota</taxon>
        <taxon>Alphaproteobacteria</taxon>
        <taxon>Sphingomonadales</taxon>
        <taxon>Sphingomonadaceae</taxon>
        <taxon>Novosphingobium</taxon>
    </lineage>
</organism>
<evidence type="ECO:0000256" key="7">
    <source>
        <dbReference type="ARBA" id="ARBA00023014"/>
    </source>
</evidence>
<dbReference type="InterPro" id="IPR006656">
    <property type="entry name" value="Mopterin_OxRdtase"/>
</dbReference>
<keyword evidence="10" id="KW-1185">Reference proteome</keyword>
<dbReference type="Proteomes" id="UP000009134">
    <property type="component" value="Chromosome"/>
</dbReference>
<gene>
    <name evidence="9" type="ordered locus">Saro_2776</name>
</gene>
<dbReference type="EMBL" id="CP000248">
    <property type="protein sequence ID" value="ABD27212.1"/>
    <property type="molecule type" value="Genomic_DNA"/>
</dbReference>
<dbReference type="Gene3D" id="2.20.25.90">
    <property type="entry name" value="ADC-like domains"/>
    <property type="match status" value="1"/>
</dbReference>
<dbReference type="STRING" id="279238.Saro_2776"/>
<dbReference type="GO" id="GO:0016491">
    <property type="term" value="F:oxidoreductase activity"/>
    <property type="evidence" value="ECO:0007669"/>
    <property type="project" value="UniProtKB-KW"/>
</dbReference>
<dbReference type="SMART" id="SM00926">
    <property type="entry name" value="Molybdop_Fe4S4"/>
    <property type="match status" value="1"/>
</dbReference>
<dbReference type="Gene3D" id="2.40.40.20">
    <property type="match status" value="1"/>
</dbReference>
<accession>Q2G4L1</accession>
<dbReference type="Pfam" id="PF01568">
    <property type="entry name" value="Molydop_binding"/>
    <property type="match status" value="1"/>
</dbReference>
<dbReference type="RefSeq" id="WP_011446416.1">
    <property type="nucleotide sequence ID" value="NC_007794.1"/>
</dbReference>
<dbReference type="Gene3D" id="3.40.228.10">
    <property type="entry name" value="Dimethylsulfoxide Reductase, domain 2"/>
    <property type="match status" value="1"/>
</dbReference>
<keyword evidence="5" id="KW-0560">Oxidoreductase</keyword>
<keyword evidence="7" id="KW-0411">Iron-sulfur</keyword>
<evidence type="ECO:0000259" key="8">
    <source>
        <dbReference type="PROSITE" id="PS51669"/>
    </source>
</evidence>
<dbReference type="HOGENOM" id="CLU_000422_13_3_5"/>
<dbReference type="InterPro" id="IPR006963">
    <property type="entry name" value="Mopterin_OxRdtase_4Fe-4S_dom"/>
</dbReference>
<evidence type="ECO:0000256" key="1">
    <source>
        <dbReference type="ARBA" id="ARBA00001942"/>
    </source>
</evidence>
<dbReference type="Pfam" id="PF00384">
    <property type="entry name" value="Molybdopterin"/>
    <property type="match status" value="1"/>
</dbReference>
<evidence type="ECO:0000256" key="5">
    <source>
        <dbReference type="ARBA" id="ARBA00023002"/>
    </source>
</evidence>
<keyword evidence="6" id="KW-0408">Iron</keyword>
<dbReference type="PROSITE" id="PS51669">
    <property type="entry name" value="4FE4S_MOW_BIS_MGD"/>
    <property type="match status" value="1"/>
</dbReference>
<comment type="cofactor">
    <cofactor evidence="1">
        <name>Mo-bis(molybdopterin guanine dinucleotide)</name>
        <dbReference type="ChEBI" id="CHEBI:60539"/>
    </cofactor>
</comment>
<evidence type="ECO:0000313" key="9">
    <source>
        <dbReference type="EMBL" id="ABD27212.1"/>
    </source>
</evidence>
<dbReference type="PANTHER" id="PTHR43742:SF2">
    <property type="entry name" value="ASSIMILATORY NITRATE REDUCTASE CATALYTIC SUBUNIT"/>
    <property type="match status" value="1"/>
</dbReference>
<keyword evidence="4" id="KW-0479">Metal-binding</keyword>
<feature type="domain" description="4Fe-4S Mo/W bis-MGD-type" evidence="8">
    <location>
        <begin position="2"/>
        <end position="58"/>
    </location>
</feature>
<evidence type="ECO:0000256" key="2">
    <source>
        <dbReference type="ARBA" id="ARBA00010312"/>
    </source>
</evidence>
<dbReference type="PANTHER" id="PTHR43742">
    <property type="entry name" value="TRIMETHYLAMINE-N-OXIDE REDUCTASE"/>
    <property type="match status" value="1"/>
</dbReference>
<dbReference type="GO" id="GO:0043546">
    <property type="term" value="F:molybdopterin cofactor binding"/>
    <property type="evidence" value="ECO:0007669"/>
    <property type="project" value="InterPro"/>
</dbReference>
<reference evidence="10" key="1">
    <citation type="submission" date="2006-01" db="EMBL/GenBank/DDBJ databases">
        <title>Complete sequence of Novosphingobium aromaticivorans DSM 12444.</title>
        <authorList>
            <consortium name="US DOE Joint Genome Institute"/>
            <person name="Copeland A."/>
            <person name="Lucas S."/>
            <person name="Lapidus A."/>
            <person name="Barry K."/>
            <person name="Detter J.C."/>
            <person name="Glavina T."/>
            <person name="Hammon N."/>
            <person name="Israni S."/>
            <person name="Pitluck S."/>
            <person name="Chain P."/>
            <person name="Malfatti S."/>
            <person name="Shin M."/>
            <person name="Vergez L."/>
            <person name="Schmutz J."/>
            <person name="Larimer F."/>
            <person name="Land M."/>
            <person name="Kyrpides N."/>
            <person name="Ivanova N."/>
            <person name="Fredrickson J."/>
            <person name="Balkwill D."/>
            <person name="Romine M.F."/>
            <person name="Richardson P."/>
        </authorList>
    </citation>
    <scope>NUCLEOTIDE SEQUENCE [LARGE SCALE GENOMIC DNA]</scope>
    <source>
        <strain evidence="10">ATCC 700278 / DSM 12444 / CCUG 56034 / CIP 105152 / NBRC 16084 / F199</strain>
    </source>
</reference>
<protein>
    <submittedName>
        <fullName evidence="9">Molybdopterin dinucleotide-binding region</fullName>
    </submittedName>
</protein>
<dbReference type="InterPro" id="IPR050612">
    <property type="entry name" value="Prok_Mopterin_Oxidored"/>
</dbReference>
<dbReference type="eggNOG" id="COG0243">
    <property type="taxonomic scope" value="Bacteria"/>
</dbReference>
<dbReference type="AlphaFoldDB" id="Q2G4L1"/>
<dbReference type="Gene3D" id="3.40.50.740">
    <property type="match status" value="1"/>
</dbReference>
<dbReference type="GO" id="GO:0046872">
    <property type="term" value="F:metal ion binding"/>
    <property type="evidence" value="ECO:0007669"/>
    <property type="project" value="UniProtKB-KW"/>
</dbReference>
<sequence>MPQVHHRTCHICEANCGVLVEVDGRRILSIRGDPDNPLSRGHICPKGTALQDLQEDPDRLRRPLKRVGDTWHEISFEQAFAEIGERTRAILAKDPDSAAVYIGNPNAHSYGNALNADFLGKALRTRNKFSASTVDQMPHQVANLRLWGHASMFPIPDIDRTRTLVILGGNPMASNGSLWTVPDFRARVRDLKARGGELIVIDPRRTETAKIADRHLFIRPAGDVYFLIALLKAVRARSPARVVQDFVTGLDRVDEALQRFDAEACAASCGVPLPEIEALAERFLAGPAALYGRMGVATQAHGTLNAWLISLVNIASGQLDREGGWVFGLPAVDTVNVLPPGSIGKFASRVSGHRSVLGELPAAAMAEEIETPGEGRIRALFVVAGNPVLSTPNGARLDKALECLDLLVSIDIYRNATSRRAHYILPPAGPLERDHYGLFLLPMAARTIAVYSRPTLEQEEGSLHDWEILRGLAHAISGEPVQAPTPREALDGLLRSGPYGLTLEQVEASPSGIDLGPPPTGQLPGRLRTPDKRVTCDVEELVEALGALDLPGQEDPQGGLRLIGRRHLRTNNSWLANSRRLIKGPDRCTVMIHPDDATPRGIADGATVTVRSVAGSIALAAEVTDDMMPGTVSIPHGWGHGLPGVSMENALGRPGVSVNDITLETAMDPLSGNAAFSGVEVEVALAG</sequence>
<evidence type="ECO:0000256" key="6">
    <source>
        <dbReference type="ARBA" id="ARBA00023004"/>
    </source>
</evidence>
<evidence type="ECO:0000313" key="10">
    <source>
        <dbReference type="Proteomes" id="UP000009134"/>
    </source>
</evidence>
<proteinExistence type="inferred from homology"/>
<dbReference type="InterPro" id="IPR006655">
    <property type="entry name" value="Mopterin_OxRdtase_prok_CS"/>
</dbReference>
<dbReference type="GO" id="GO:0051536">
    <property type="term" value="F:iron-sulfur cluster binding"/>
    <property type="evidence" value="ECO:0007669"/>
    <property type="project" value="UniProtKB-KW"/>
</dbReference>
<comment type="similarity">
    <text evidence="2">Belongs to the prokaryotic molybdopterin-containing oxidoreductase family.</text>
</comment>
<dbReference type="PROSITE" id="PS00932">
    <property type="entry name" value="MOLYBDOPTERIN_PROK_3"/>
    <property type="match status" value="1"/>
</dbReference>
<evidence type="ECO:0000256" key="3">
    <source>
        <dbReference type="ARBA" id="ARBA00022505"/>
    </source>
</evidence>
<dbReference type="CDD" id="cd02782">
    <property type="entry name" value="MopB_CT_1"/>
    <property type="match status" value="1"/>
</dbReference>
<evidence type="ECO:0000256" key="4">
    <source>
        <dbReference type="ARBA" id="ARBA00022723"/>
    </source>
</evidence>
<name>Q2G4L1_NOVAD</name>
<dbReference type="Pfam" id="PF04879">
    <property type="entry name" value="Molybdop_Fe4S4"/>
    <property type="match status" value="1"/>
</dbReference>